<dbReference type="EMBL" id="QLLG01000006">
    <property type="protein sequence ID" value="RMX70105.1"/>
    <property type="molecule type" value="Genomic_DNA"/>
</dbReference>
<organism evidence="1 2">
    <name type="scientific">Peronospora effusa</name>
    <dbReference type="NCBI Taxonomy" id="542832"/>
    <lineage>
        <taxon>Eukaryota</taxon>
        <taxon>Sar</taxon>
        <taxon>Stramenopiles</taxon>
        <taxon>Oomycota</taxon>
        <taxon>Peronosporomycetes</taxon>
        <taxon>Peronosporales</taxon>
        <taxon>Peronosporaceae</taxon>
        <taxon>Peronospora</taxon>
    </lineage>
</organism>
<proteinExistence type="predicted"/>
<dbReference type="Proteomes" id="UP000282087">
    <property type="component" value="Unassembled WGS sequence"/>
</dbReference>
<accession>A0A3M6VTE0</accession>
<dbReference type="AlphaFoldDB" id="A0A3M6VTE0"/>
<keyword evidence="2" id="KW-1185">Reference proteome</keyword>
<sequence length="81" mass="9312">MMRVDFEVSWKKTAIQMHHLHLLVRGKEKSCLLGFGCLLCRPHLNVTWCAGIYDDSKEQEAMKISQQALQPELAAECLEPR</sequence>
<name>A0A3M6VTE0_9STRA</name>
<evidence type="ECO:0000313" key="1">
    <source>
        <dbReference type="EMBL" id="RMX70105.1"/>
    </source>
</evidence>
<evidence type="ECO:0000313" key="2">
    <source>
        <dbReference type="Proteomes" id="UP000282087"/>
    </source>
</evidence>
<protein>
    <submittedName>
        <fullName evidence="1">Uncharacterized protein</fullName>
    </submittedName>
</protein>
<comment type="caution">
    <text evidence="1">The sequence shown here is derived from an EMBL/GenBank/DDBJ whole genome shotgun (WGS) entry which is preliminary data.</text>
</comment>
<reference evidence="1 2" key="1">
    <citation type="submission" date="2018-06" db="EMBL/GenBank/DDBJ databases">
        <title>Comparative genomics of downy mildews reveals potential adaptations to biotrophy.</title>
        <authorList>
            <person name="Fletcher K."/>
            <person name="Klosterman S.J."/>
            <person name="Derevnina L."/>
            <person name="Martin F."/>
            <person name="Koike S."/>
            <person name="Reyes Chin-Wo S."/>
            <person name="Mou B."/>
            <person name="Michelmore R."/>
        </authorList>
    </citation>
    <scope>NUCLEOTIDE SEQUENCE [LARGE SCALE GENOMIC DNA]</scope>
    <source>
        <strain evidence="1 2">R14</strain>
    </source>
</reference>
<gene>
    <name evidence="1" type="ORF">DD238_000237</name>
</gene>